<dbReference type="InterPro" id="IPR015813">
    <property type="entry name" value="Pyrv/PenolPyrv_kinase-like_dom"/>
</dbReference>
<organism evidence="1 2">
    <name type="scientific">Chelativorans composti</name>
    <dbReference type="NCBI Taxonomy" id="768533"/>
    <lineage>
        <taxon>Bacteria</taxon>
        <taxon>Pseudomonadati</taxon>
        <taxon>Pseudomonadota</taxon>
        <taxon>Alphaproteobacteria</taxon>
        <taxon>Hyphomicrobiales</taxon>
        <taxon>Phyllobacteriaceae</taxon>
        <taxon>Chelativorans</taxon>
    </lineage>
</organism>
<sequence length="291" mass="30790">MTRLKARLGNGRIIIAPGVYDGLSALIASQAGAEAIYLSGASLAYTRFGRPDIGLVTATEVADTIAVICDRVSLPLIVDGDTGFGNALNVQRTVRTFERMGAAAIQLEDQTMPKRCGHLNGKSLVSPGEMIGKIKAATDARASDNFLIIARTDAIAVEGFEAALDRAAAYADAGADMLFVEAPRSIDEMKAIVASLGGHVPLMANMVEGGKTPPMKAADLEKIGFSLVIFPGGLTRAIAHTARAYFESLLRTGSNEAFSDRMFDFAGINEILGTQELLEAGSAYDEKRFTL</sequence>
<evidence type="ECO:0000313" key="2">
    <source>
        <dbReference type="Proteomes" id="UP001597373"/>
    </source>
</evidence>
<dbReference type="PANTHER" id="PTHR42905">
    <property type="entry name" value="PHOSPHOENOLPYRUVATE CARBOXYLASE"/>
    <property type="match status" value="1"/>
</dbReference>
<dbReference type="PROSITE" id="PS00161">
    <property type="entry name" value="ISOCITRATE_LYASE"/>
    <property type="match status" value="1"/>
</dbReference>
<dbReference type="EMBL" id="JBHUIR010000005">
    <property type="protein sequence ID" value="MFD2258392.1"/>
    <property type="molecule type" value="Genomic_DNA"/>
</dbReference>
<dbReference type="RefSeq" id="WP_345100014.1">
    <property type="nucleotide sequence ID" value="NZ_BAABGS010000073.1"/>
</dbReference>
<accession>A0ABW5DBM4</accession>
<dbReference type="InterPro" id="IPR039556">
    <property type="entry name" value="ICL/PEPM"/>
</dbReference>
<dbReference type="SUPFAM" id="SSF51621">
    <property type="entry name" value="Phosphoenolpyruvate/pyruvate domain"/>
    <property type="match status" value="1"/>
</dbReference>
<evidence type="ECO:0000313" key="1">
    <source>
        <dbReference type="EMBL" id="MFD2258392.1"/>
    </source>
</evidence>
<keyword evidence="2" id="KW-1185">Reference proteome</keyword>
<comment type="caution">
    <text evidence="1">The sequence shown here is derived from an EMBL/GenBank/DDBJ whole genome shotgun (WGS) entry which is preliminary data.</text>
</comment>
<dbReference type="Gene3D" id="3.20.20.60">
    <property type="entry name" value="Phosphoenolpyruvate-binding domains"/>
    <property type="match status" value="1"/>
</dbReference>
<protein>
    <submittedName>
        <fullName evidence="1">Oxaloacetate decarboxylase</fullName>
    </submittedName>
</protein>
<dbReference type="PANTHER" id="PTHR42905:SF5">
    <property type="entry name" value="CARBOXYVINYL-CARBOXYPHOSPHONATE PHOSPHORYLMUTASE, CHLOROPLASTIC"/>
    <property type="match status" value="1"/>
</dbReference>
<dbReference type="CDD" id="cd00377">
    <property type="entry name" value="ICL_PEPM"/>
    <property type="match status" value="1"/>
</dbReference>
<dbReference type="InterPro" id="IPR040442">
    <property type="entry name" value="Pyrv_kinase-like_dom_sf"/>
</dbReference>
<gene>
    <name evidence="1" type="ORF">ACFSMZ_01230</name>
</gene>
<dbReference type="InterPro" id="IPR018523">
    <property type="entry name" value="Isocitrate_lyase_ph_CS"/>
</dbReference>
<dbReference type="Proteomes" id="UP001597373">
    <property type="component" value="Unassembled WGS sequence"/>
</dbReference>
<proteinExistence type="predicted"/>
<name>A0ABW5DBM4_9HYPH</name>
<dbReference type="Pfam" id="PF13714">
    <property type="entry name" value="PEP_mutase"/>
    <property type="match status" value="1"/>
</dbReference>
<reference evidence="2" key="1">
    <citation type="journal article" date="2019" name="Int. J. Syst. Evol. Microbiol.">
        <title>The Global Catalogue of Microorganisms (GCM) 10K type strain sequencing project: providing services to taxonomists for standard genome sequencing and annotation.</title>
        <authorList>
            <consortium name="The Broad Institute Genomics Platform"/>
            <consortium name="The Broad Institute Genome Sequencing Center for Infectious Disease"/>
            <person name="Wu L."/>
            <person name="Ma J."/>
        </authorList>
    </citation>
    <scope>NUCLEOTIDE SEQUENCE [LARGE SCALE GENOMIC DNA]</scope>
    <source>
        <strain evidence="2">KCTC 23707</strain>
    </source>
</reference>